<sequence>MNTKCHIGGKSPRIEAFPDIGHHRAKIEDGIVTSNDKRSVNRLEISGREIQLRKKLSQSYDRQHKDKYNNKNKPIVKSNIKLPDINEKKYPWIRTKNPRGKNTAVLTHTKFVSVTEMYRISFPCVTGCANCAFDKCFGPVKVYFSEYDTPRPLFVREICDGKGRRMIPRARRNELRGLIYNQETHSLYPPVPRALRGCSLDLAKTRRMFY</sequence>
<evidence type="ECO:0000313" key="1">
    <source>
        <dbReference type="EMBL" id="KAH3693882.1"/>
    </source>
</evidence>
<keyword evidence="2" id="KW-1185">Reference proteome</keyword>
<proteinExistence type="predicted"/>
<reference evidence="1" key="2">
    <citation type="submission" date="2020-11" db="EMBL/GenBank/DDBJ databases">
        <authorList>
            <person name="McCartney M.A."/>
            <person name="Auch B."/>
            <person name="Kono T."/>
            <person name="Mallez S."/>
            <person name="Becker A."/>
            <person name="Gohl D.M."/>
            <person name="Silverstein K.A.T."/>
            <person name="Koren S."/>
            <person name="Bechman K.B."/>
            <person name="Herman A."/>
            <person name="Abrahante J.E."/>
            <person name="Garbe J."/>
        </authorList>
    </citation>
    <scope>NUCLEOTIDE SEQUENCE</scope>
    <source>
        <strain evidence="1">Duluth1</strain>
        <tissue evidence="1">Whole animal</tissue>
    </source>
</reference>
<protein>
    <submittedName>
        <fullName evidence="1">Uncharacterized protein</fullName>
    </submittedName>
</protein>
<gene>
    <name evidence="1" type="ORF">DPMN_081321</name>
</gene>
<comment type="caution">
    <text evidence="1">The sequence shown here is derived from an EMBL/GenBank/DDBJ whole genome shotgun (WGS) entry which is preliminary data.</text>
</comment>
<dbReference type="AlphaFoldDB" id="A0A9D3Y656"/>
<dbReference type="EMBL" id="JAIWYP010000016">
    <property type="protein sequence ID" value="KAH3693882.1"/>
    <property type="molecule type" value="Genomic_DNA"/>
</dbReference>
<name>A0A9D3Y656_DREPO</name>
<accession>A0A9D3Y656</accession>
<organism evidence="1 2">
    <name type="scientific">Dreissena polymorpha</name>
    <name type="common">Zebra mussel</name>
    <name type="synonym">Mytilus polymorpha</name>
    <dbReference type="NCBI Taxonomy" id="45954"/>
    <lineage>
        <taxon>Eukaryota</taxon>
        <taxon>Metazoa</taxon>
        <taxon>Spiralia</taxon>
        <taxon>Lophotrochozoa</taxon>
        <taxon>Mollusca</taxon>
        <taxon>Bivalvia</taxon>
        <taxon>Autobranchia</taxon>
        <taxon>Heteroconchia</taxon>
        <taxon>Euheterodonta</taxon>
        <taxon>Imparidentia</taxon>
        <taxon>Neoheterodontei</taxon>
        <taxon>Myida</taxon>
        <taxon>Dreissenoidea</taxon>
        <taxon>Dreissenidae</taxon>
        <taxon>Dreissena</taxon>
    </lineage>
</organism>
<evidence type="ECO:0000313" key="2">
    <source>
        <dbReference type="Proteomes" id="UP000828390"/>
    </source>
</evidence>
<dbReference type="Proteomes" id="UP000828390">
    <property type="component" value="Unassembled WGS sequence"/>
</dbReference>
<reference evidence="1" key="1">
    <citation type="journal article" date="2019" name="bioRxiv">
        <title>The Genome of the Zebra Mussel, Dreissena polymorpha: A Resource for Invasive Species Research.</title>
        <authorList>
            <person name="McCartney M.A."/>
            <person name="Auch B."/>
            <person name="Kono T."/>
            <person name="Mallez S."/>
            <person name="Zhang Y."/>
            <person name="Obille A."/>
            <person name="Becker A."/>
            <person name="Abrahante J.E."/>
            <person name="Garbe J."/>
            <person name="Badalamenti J.P."/>
            <person name="Herman A."/>
            <person name="Mangelson H."/>
            <person name="Liachko I."/>
            <person name="Sullivan S."/>
            <person name="Sone E.D."/>
            <person name="Koren S."/>
            <person name="Silverstein K.A.T."/>
            <person name="Beckman K.B."/>
            <person name="Gohl D.M."/>
        </authorList>
    </citation>
    <scope>NUCLEOTIDE SEQUENCE</scope>
    <source>
        <strain evidence="1">Duluth1</strain>
        <tissue evidence="1">Whole animal</tissue>
    </source>
</reference>